<keyword evidence="7" id="KW-0805">Transcription regulation</keyword>
<keyword evidence="9" id="KW-0539">Nucleus</keyword>
<keyword evidence="5" id="KW-0378">Hydrolase</keyword>
<protein>
    <recommendedName>
        <fullName evidence="13">Histone deacetylase 11</fullName>
        <ecNumber evidence="3">3.5.1.98</ecNumber>
    </recommendedName>
</protein>
<evidence type="ECO:0000256" key="8">
    <source>
        <dbReference type="ARBA" id="ARBA00023163"/>
    </source>
</evidence>
<feature type="domain" description="Histone deacetylase" evidence="15">
    <location>
        <begin position="89"/>
        <end position="373"/>
    </location>
</feature>
<evidence type="ECO:0000256" key="9">
    <source>
        <dbReference type="ARBA" id="ARBA00023242"/>
    </source>
</evidence>
<sequence length="384" mass="43578">MNENTSGIVETVDQETIMGDIEVKEPGIHDEGKEIPFPEYRAPDEEEEDPKWPEDSNLQSLIYKLPDDKLPIIYDDIYNITFMGLQKLHPFDSEKWGRIVDILSNDGCKAFQKLRSMVCKPREATDDILAVVHTQDYLDSLKWSSKVARVTEVLPIAILPNFVVQSKLLRKLRTQTGGTVLAAYAAYRRGWSINIGGGFHHCYSTDGGGFCAYADITMAIKMLMEKVDLDRIMIVDLDAHQGNGHERDFMGNEKVYIMDVYNRSIYPQDEYAKGAIKKKCPIVPGLKTDPYMEVVTYNYQKALEEFKPQFILYNAGTDILEGDPLGMLNISEEGVIQRDEFVFKLAREQQIPIAMVTSGGYQRSTANVIARSIINLHLHDLIPR</sequence>
<comment type="function">
    <text evidence="11">Responsible for the deacetylation of lysine residues on the N-terminal part of the core histones (H2A, H2B, H3 and H4). Histone deacetylation gives a tag for epigenetic repression and plays an important role in transcriptional regulation, cell cycle progression and developmental events. Histone deacetylases act via the formation of large multiprotein complexes.</text>
</comment>
<evidence type="ECO:0000313" key="17">
    <source>
        <dbReference type="Proteomes" id="UP000594262"/>
    </source>
</evidence>
<dbReference type="GO" id="GO:0141221">
    <property type="term" value="F:histone deacetylase activity, hydrolytic mechanism"/>
    <property type="evidence" value="ECO:0007669"/>
    <property type="project" value="UniProtKB-EC"/>
</dbReference>
<keyword evidence="8" id="KW-0804">Transcription</keyword>
<feature type="region of interest" description="Disordered" evidence="14">
    <location>
        <begin position="23"/>
        <end position="55"/>
    </location>
</feature>
<evidence type="ECO:0000256" key="14">
    <source>
        <dbReference type="SAM" id="MobiDB-lite"/>
    </source>
</evidence>
<comment type="subcellular location">
    <subcellularLocation>
        <location evidence="1">Nucleus</location>
    </subcellularLocation>
</comment>
<evidence type="ECO:0000256" key="5">
    <source>
        <dbReference type="ARBA" id="ARBA00022801"/>
    </source>
</evidence>
<evidence type="ECO:0000256" key="6">
    <source>
        <dbReference type="ARBA" id="ARBA00022853"/>
    </source>
</evidence>
<keyword evidence="4" id="KW-0678">Repressor</keyword>
<organism evidence="16 17">
    <name type="scientific">Clytia hemisphaerica</name>
    <dbReference type="NCBI Taxonomy" id="252671"/>
    <lineage>
        <taxon>Eukaryota</taxon>
        <taxon>Metazoa</taxon>
        <taxon>Cnidaria</taxon>
        <taxon>Hydrozoa</taxon>
        <taxon>Hydroidolina</taxon>
        <taxon>Leptothecata</taxon>
        <taxon>Obeliida</taxon>
        <taxon>Clytiidae</taxon>
        <taxon>Clytia</taxon>
    </lineage>
</organism>
<dbReference type="AlphaFoldDB" id="A0A7M5VH73"/>
<evidence type="ECO:0000256" key="10">
    <source>
        <dbReference type="ARBA" id="ARBA00048287"/>
    </source>
</evidence>
<keyword evidence="17" id="KW-1185">Reference proteome</keyword>
<dbReference type="Pfam" id="PF00850">
    <property type="entry name" value="Hist_deacetyl"/>
    <property type="match status" value="1"/>
</dbReference>
<dbReference type="RefSeq" id="XP_066931562.1">
    <property type="nucleotide sequence ID" value="XM_067075461.1"/>
</dbReference>
<dbReference type="PRINTS" id="PR01270">
    <property type="entry name" value="HDASUPER"/>
</dbReference>
<evidence type="ECO:0000256" key="1">
    <source>
        <dbReference type="ARBA" id="ARBA00004123"/>
    </source>
</evidence>
<dbReference type="InterPro" id="IPR023696">
    <property type="entry name" value="Ureohydrolase_dom_sf"/>
</dbReference>
<dbReference type="FunFam" id="3.40.800.20:FF:000009">
    <property type="entry name" value="Histone deacetylase 11"/>
    <property type="match status" value="1"/>
</dbReference>
<dbReference type="InterPro" id="IPR037138">
    <property type="entry name" value="His_deacetylse_dom_sf"/>
</dbReference>
<evidence type="ECO:0000256" key="11">
    <source>
        <dbReference type="ARBA" id="ARBA00059784"/>
    </source>
</evidence>
<dbReference type="GO" id="GO:0000118">
    <property type="term" value="C:histone deacetylase complex"/>
    <property type="evidence" value="ECO:0007669"/>
    <property type="project" value="UniProtKB-ARBA"/>
</dbReference>
<dbReference type="EnsemblMetazoa" id="CLYHEMT011718.1">
    <property type="protein sequence ID" value="CLYHEMP011718.1"/>
    <property type="gene ID" value="CLYHEMG011718"/>
</dbReference>
<evidence type="ECO:0000313" key="16">
    <source>
        <dbReference type="EnsemblMetazoa" id="CLYHEMP011718.2"/>
    </source>
</evidence>
<dbReference type="EnsemblMetazoa" id="CLYHEMT011718.2">
    <property type="protein sequence ID" value="CLYHEMP011718.2"/>
    <property type="gene ID" value="CLYHEMG011718"/>
</dbReference>
<dbReference type="CDD" id="cd09993">
    <property type="entry name" value="HDAC_classIV"/>
    <property type="match status" value="1"/>
</dbReference>
<dbReference type="EC" id="3.5.1.98" evidence="3"/>
<dbReference type="GeneID" id="136819244"/>
<dbReference type="SUPFAM" id="SSF52768">
    <property type="entry name" value="Arginase/deacetylase"/>
    <property type="match status" value="1"/>
</dbReference>
<comment type="catalytic activity">
    <reaction evidence="10">
        <text>N(6)-acetyl-L-lysyl-[histone] + H2O = L-lysyl-[histone] + acetate</text>
        <dbReference type="Rhea" id="RHEA:58196"/>
        <dbReference type="Rhea" id="RHEA-COMP:9845"/>
        <dbReference type="Rhea" id="RHEA-COMP:11338"/>
        <dbReference type="ChEBI" id="CHEBI:15377"/>
        <dbReference type="ChEBI" id="CHEBI:29969"/>
        <dbReference type="ChEBI" id="CHEBI:30089"/>
        <dbReference type="ChEBI" id="CHEBI:61930"/>
        <dbReference type="EC" id="3.5.1.98"/>
    </reaction>
</comment>
<evidence type="ECO:0000256" key="7">
    <source>
        <dbReference type="ARBA" id="ARBA00023015"/>
    </source>
</evidence>
<dbReference type="PANTHER" id="PTHR10625">
    <property type="entry name" value="HISTONE DEACETYLASE HDAC1-RELATED"/>
    <property type="match status" value="1"/>
</dbReference>
<dbReference type="OrthoDB" id="437693at2759"/>
<dbReference type="PANTHER" id="PTHR10625:SF23">
    <property type="entry name" value="HISTONE DEACETYLASE 11"/>
    <property type="match status" value="1"/>
</dbReference>
<accession>A0A7M5VH73</accession>
<name>A0A7M5VH73_9CNID</name>
<evidence type="ECO:0000256" key="3">
    <source>
        <dbReference type="ARBA" id="ARBA00012111"/>
    </source>
</evidence>
<proteinExistence type="inferred from homology"/>
<evidence type="ECO:0000256" key="2">
    <source>
        <dbReference type="ARBA" id="ARBA00005947"/>
    </source>
</evidence>
<evidence type="ECO:0000259" key="15">
    <source>
        <dbReference type="Pfam" id="PF00850"/>
    </source>
</evidence>
<dbReference type="Proteomes" id="UP000594262">
    <property type="component" value="Unplaced"/>
</dbReference>
<dbReference type="InterPro" id="IPR000286">
    <property type="entry name" value="HDACs"/>
</dbReference>
<feature type="compositionally biased region" description="Basic and acidic residues" evidence="14">
    <location>
        <begin position="23"/>
        <end position="36"/>
    </location>
</feature>
<evidence type="ECO:0000256" key="13">
    <source>
        <dbReference type="ARBA" id="ARBA00072450"/>
    </source>
</evidence>
<reference evidence="16" key="1">
    <citation type="submission" date="2021-01" db="UniProtKB">
        <authorList>
            <consortium name="EnsemblMetazoa"/>
        </authorList>
    </citation>
    <scope>IDENTIFICATION</scope>
</reference>
<evidence type="ECO:0000256" key="4">
    <source>
        <dbReference type="ARBA" id="ARBA00022491"/>
    </source>
</evidence>
<comment type="similarity">
    <text evidence="2">Belongs to the histone deacetylase family.</text>
</comment>
<dbReference type="Gene3D" id="3.40.800.20">
    <property type="entry name" value="Histone deacetylase domain"/>
    <property type="match status" value="1"/>
</dbReference>
<evidence type="ECO:0000256" key="12">
    <source>
        <dbReference type="ARBA" id="ARBA00065154"/>
    </source>
</evidence>
<dbReference type="InterPro" id="IPR044150">
    <property type="entry name" value="HDAC_classIV"/>
</dbReference>
<dbReference type="GO" id="GO:0040029">
    <property type="term" value="P:epigenetic regulation of gene expression"/>
    <property type="evidence" value="ECO:0007669"/>
    <property type="project" value="TreeGrafter"/>
</dbReference>
<keyword evidence="6" id="KW-0156">Chromatin regulator</keyword>
<dbReference type="InterPro" id="IPR023801">
    <property type="entry name" value="His_deacetylse_dom"/>
</dbReference>
<comment type="subunit">
    <text evidence="12">Interacts with HDAC6.</text>
</comment>